<evidence type="ECO:0000256" key="6">
    <source>
        <dbReference type="ARBA" id="ARBA00022679"/>
    </source>
</evidence>
<dbReference type="EC" id="4.6.1.15" evidence="4"/>
<dbReference type="PROSITE" id="PS51481">
    <property type="entry name" value="DHAK"/>
    <property type="match status" value="1"/>
</dbReference>
<dbReference type="GO" id="GO:0050354">
    <property type="term" value="F:triokinase activity"/>
    <property type="evidence" value="ECO:0007669"/>
    <property type="project" value="UniProtKB-EC"/>
</dbReference>
<dbReference type="Pfam" id="PF02734">
    <property type="entry name" value="Dak2"/>
    <property type="match status" value="1"/>
</dbReference>
<keyword evidence="7" id="KW-0547">Nucleotide-binding</keyword>
<keyword evidence="10" id="KW-0170">Cobalt</keyword>
<comment type="catalytic activity">
    <reaction evidence="15">
        <text>FAD = riboflavin cyclic-4',5'-phosphate + AMP + H(+)</text>
        <dbReference type="Rhea" id="RHEA:13729"/>
        <dbReference type="ChEBI" id="CHEBI:15378"/>
        <dbReference type="ChEBI" id="CHEBI:57692"/>
        <dbReference type="ChEBI" id="CHEBI:76202"/>
        <dbReference type="ChEBI" id="CHEBI:456215"/>
        <dbReference type="EC" id="4.6.1.15"/>
    </reaction>
</comment>
<dbReference type="FunFam" id="1.25.40.340:FF:000002">
    <property type="entry name" value="Dihydroxyacetone kinase, L subunit"/>
    <property type="match status" value="1"/>
</dbReference>
<evidence type="ECO:0000256" key="16">
    <source>
        <dbReference type="ARBA" id="ARBA00048898"/>
    </source>
</evidence>
<feature type="domain" description="DhaL" evidence="18">
    <location>
        <begin position="381"/>
        <end position="572"/>
    </location>
</feature>
<dbReference type="GO" id="GO:0004371">
    <property type="term" value="F:glycerone kinase activity"/>
    <property type="evidence" value="ECO:0007669"/>
    <property type="project" value="UniProtKB-EC"/>
</dbReference>
<evidence type="ECO:0000313" key="20">
    <source>
        <dbReference type="EMBL" id="CAD5226089.1"/>
    </source>
</evidence>
<proteinExistence type="inferred from homology"/>
<dbReference type="InterPro" id="IPR050861">
    <property type="entry name" value="Dihydroxyacetone_Kinase"/>
</dbReference>
<keyword evidence="9" id="KW-0067">ATP-binding</keyword>
<dbReference type="Pfam" id="PF02733">
    <property type="entry name" value="Dak1"/>
    <property type="match status" value="1"/>
</dbReference>
<evidence type="ECO:0000256" key="12">
    <source>
        <dbReference type="ARBA" id="ARBA00045490"/>
    </source>
</evidence>
<dbReference type="FunFam" id="3.30.1180.20:FF:000001">
    <property type="entry name" value="Dihydroxyacetone kinase 1"/>
    <property type="match status" value="1"/>
</dbReference>
<comment type="catalytic activity">
    <reaction evidence="16">
        <text>dihydroxyacetone + ATP = dihydroxyacetone phosphate + ADP + H(+)</text>
        <dbReference type="Rhea" id="RHEA:15773"/>
        <dbReference type="ChEBI" id="CHEBI:15378"/>
        <dbReference type="ChEBI" id="CHEBI:16016"/>
        <dbReference type="ChEBI" id="CHEBI:30616"/>
        <dbReference type="ChEBI" id="CHEBI:57642"/>
        <dbReference type="ChEBI" id="CHEBI:456216"/>
        <dbReference type="EC" id="2.7.1.29"/>
    </reaction>
</comment>
<evidence type="ECO:0000256" key="11">
    <source>
        <dbReference type="ARBA" id="ARBA00032426"/>
    </source>
</evidence>
<evidence type="ECO:0000256" key="17">
    <source>
        <dbReference type="SAM" id="MobiDB-lite"/>
    </source>
</evidence>
<evidence type="ECO:0000256" key="15">
    <source>
        <dbReference type="ARBA" id="ARBA00048526"/>
    </source>
</evidence>
<comment type="function">
    <text evidence="12">Catalyzes both the phosphorylation of dihydroxyacetone and of glyceraldehyde, and the splitting of ribonucleoside diphosphate-X compounds among which FAD is the best substrate. Represses IFIH1-mediated cellular antiviral response.</text>
</comment>
<evidence type="ECO:0000259" key="18">
    <source>
        <dbReference type="PROSITE" id="PS51480"/>
    </source>
</evidence>
<dbReference type="Proteomes" id="UP000614601">
    <property type="component" value="Unassembled WGS sequence"/>
</dbReference>
<sequence length="575" mass="61608">MSGIKKKFVNDPKNVVNDSLLGLVQSDDRIQFHPQNPRVILRKDYEDLKNGEKVTLGCGGGSGHEPFAGGLVGKNSLTAAIAGDVFASPPSSHVSDALEAIQGKAGSLIYVINYTGDRLHFGMAIERSKARLGPDSKADLVYIDDDVALENKLGVTVGGRGLAGALLVLQIAGALAEDKKASFEEVRDVSRDVISNMGTFGVSLYPCALPGKGLMFDLPEGQMELGLGIHGEPGVERTKQVSAKEIVATVLEKLTASKRLQLKKSDKLAVLVNNLGGVSNLEFGLVQGEVASWFVQNGYTLSRFFAGTLMTSVDGHGFSVTVLKLKNDDWASLLDVPSHISSLWKATRPQTEVVKSPQHSQFDDNTKVEIVGVKVEQDTASTIEKALRKACEELIKNEDLLNELDSSCGDGDCGNALKSASKAILEAADQKRLAFQNPKSLCLQLSKLCEHSVGGTSGALYALFFGAGSRAFEDNFNSNTLRKAIQEGLQAISYYGHAKPGHRTLVDPLHAASEAAESTSWPELIKSVEKASEETASMEAKSGRASYTNKDQQKQPDPGAKAVALWFRAAFEATQ</sequence>
<dbReference type="InterPro" id="IPR004007">
    <property type="entry name" value="DhaL_dom"/>
</dbReference>
<dbReference type="PANTHER" id="PTHR28629:SF4">
    <property type="entry name" value="TRIOKINASE_FMN CYCLASE"/>
    <property type="match status" value="1"/>
</dbReference>
<keyword evidence="21" id="KW-1185">Reference proteome</keyword>
<protein>
    <recommendedName>
        <fullName evidence="5">Triokinase/FMN cyclase</fullName>
        <ecNumber evidence="3">2.7.1.28</ecNumber>
        <ecNumber evidence="2">2.7.1.29</ecNumber>
        <ecNumber evidence="4">4.6.1.15</ecNumber>
    </recommendedName>
    <alternativeName>
        <fullName evidence="11">Bifunctional ATP-dependent dihydroxyacetone kinase/FAD-AMP lyase (cyclizing)</fullName>
    </alternativeName>
</protein>
<comment type="similarity">
    <text evidence="1">Belongs to the dihydroxyacetone kinase (DAK) family.</text>
</comment>
<dbReference type="SUPFAM" id="SSF82549">
    <property type="entry name" value="DAK1/DegV-like"/>
    <property type="match status" value="1"/>
</dbReference>
<evidence type="ECO:0000256" key="5">
    <source>
        <dbReference type="ARBA" id="ARBA00018932"/>
    </source>
</evidence>
<dbReference type="PANTHER" id="PTHR28629">
    <property type="entry name" value="TRIOKINASE/FMN CYCLASE"/>
    <property type="match status" value="1"/>
</dbReference>
<dbReference type="FunFam" id="3.40.50.10440:FF:000001">
    <property type="entry name" value="Dihydroxyacetone kinase, DhaK subunit"/>
    <property type="match status" value="1"/>
</dbReference>
<dbReference type="EC" id="2.7.1.28" evidence="3"/>
<evidence type="ECO:0000256" key="3">
    <source>
        <dbReference type="ARBA" id="ARBA00012110"/>
    </source>
</evidence>
<evidence type="ECO:0000256" key="1">
    <source>
        <dbReference type="ARBA" id="ARBA00008757"/>
    </source>
</evidence>
<evidence type="ECO:0000256" key="14">
    <source>
        <dbReference type="ARBA" id="ARBA00047974"/>
    </source>
</evidence>
<evidence type="ECO:0000256" key="7">
    <source>
        <dbReference type="ARBA" id="ARBA00022741"/>
    </source>
</evidence>
<keyword evidence="6" id="KW-0808">Transferase</keyword>
<comment type="caution">
    <text evidence="20">The sequence shown here is derived from an EMBL/GenBank/DDBJ whole genome shotgun (WGS) entry which is preliminary data.</text>
</comment>
<dbReference type="AlphaFoldDB" id="A0A811LD61"/>
<evidence type="ECO:0000256" key="13">
    <source>
        <dbReference type="ARBA" id="ARBA00046681"/>
    </source>
</evidence>
<feature type="domain" description="DhaK" evidence="19">
    <location>
        <begin position="11"/>
        <end position="344"/>
    </location>
</feature>
<dbReference type="InterPro" id="IPR036117">
    <property type="entry name" value="DhaL_dom_sf"/>
</dbReference>
<evidence type="ECO:0000313" key="21">
    <source>
        <dbReference type="Proteomes" id="UP000614601"/>
    </source>
</evidence>
<dbReference type="EMBL" id="CAJFDH010000005">
    <property type="protein sequence ID" value="CAD5226089.1"/>
    <property type="molecule type" value="Genomic_DNA"/>
</dbReference>
<dbReference type="GO" id="GO:0019563">
    <property type="term" value="P:glycerol catabolic process"/>
    <property type="evidence" value="ECO:0007669"/>
    <property type="project" value="TreeGrafter"/>
</dbReference>
<dbReference type="Gene3D" id="3.40.50.10440">
    <property type="entry name" value="Dihydroxyacetone kinase, domain 1"/>
    <property type="match status" value="1"/>
</dbReference>
<evidence type="ECO:0000256" key="2">
    <source>
        <dbReference type="ARBA" id="ARBA00012107"/>
    </source>
</evidence>
<keyword evidence="8" id="KW-0418">Kinase</keyword>
<evidence type="ECO:0000256" key="10">
    <source>
        <dbReference type="ARBA" id="ARBA00023285"/>
    </source>
</evidence>
<gene>
    <name evidence="20" type="ORF">BOKJ2_LOCUS11903</name>
</gene>
<dbReference type="Gene3D" id="1.25.40.340">
    <property type="match status" value="1"/>
</dbReference>
<dbReference type="SUPFAM" id="SSF101473">
    <property type="entry name" value="DhaL-like"/>
    <property type="match status" value="1"/>
</dbReference>
<dbReference type="GO" id="GO:0034012">
    <property type="term" value="F:FAD-AMP lyase (cyclizing) activity"/>
    <property type="evidence" value="ECO:0007669"/>
    <property type="project" value="UniProtKB-EC"/>
</dbReference>
<comment type="subunit">
    <text evidence="13">Homodimer. Interacts with IFIH1 (via the CARD domains), the interaction is inhibited by viral infection.</text>
</comment>
<evidence type="ECO:0000259" key="19">
    <source>
        <dbReference type="PROSITE" id="PS51481"/>
    </source>
</evidence>
<accession>A0A811LD61</accession>
<reference evidence="20" key="1">
    <citation type="submission" date="2020-09" db="EMBL/GenBank/DDBJ databases">
        <authorList>
            <person name="Kikuchi T."/>
        </authorList>
    </citation>
    <scope>NUCLEOTIDE SEQUENCE</scope>
    <source>
        <strain evidence="20">SH1</strain>
    </source>
</reference>
<comment type="catalytic activity">
    <reaction evidence="14">
        <text>D-glyceraldehyde + ATP = D-glyceraldehyde 3-phosphate + ADP + H(+)</text>
        <dbReference type="Rhea" id="RHEA:13941"/>
        <dbReference type="ChEBI" id="CHEBI:15378"/>
        <dbReference type="ChEBI" id="CHEBI:17378"/>
        <dbReference type="ChEBI" id="CHEBI:30616"/>
        <dbReference type="ChEBI" id="CHEBI:59776"/>
        <dbReference type="ChEBI" id="CHEBI:456216"/>
        <dbReference type="EC" id="2.7.1.28"/>
    </reaction>
</comment>
<dbReference type="GO" id="GO:0005829">
    <property type="term" value="C:cytosol"/>
    <property type="evidence" value="ECO:0007669"/>
    <property type="project" value="TreeGrafter"/>
</dbReference>
<dbReference type="OrthoDB" id="1724672at2759"/>
<evidence type="ECO:0000256" key="9">
    <source>
        <dbReference type="ARBA" id="ARBA00022840"/>
    </source>
</evidence>
<dbReference type="EMBL" id="CAJFCW020000005">
    <property type="protein sequence ID" value="CAG9121738.1"/>
    <property type="molecule type" value="Genomic_DNA"/>
</dbReference>
<dbReference type="SMART" id="SM01120">
    <property type="entry name" value="Dak2"/>
    <property type="match status" value="1"/>
</dbReference>
<evidence type="ECO:0000256" key="8">
    <source>
        <dbReference type="ARBA" id="ARBA00022777"/>
    </source>
</evidence>
<name>A0A811LD61_9BILA</name>
<organism evidence="20 21">
    <name type="scientific">Bursaphelenchus okinawaensis</name>
    <dbReference type="NCBI Taxonomy" id="465554"/>
    <lineage>
        <taxon>Eukaryota</taxon>
        <taxon>Metazoa</taxon>
        <taxon>Ecdysozoa</taxon>
        <taxon>Nematoda</taxon>
        <taxon>Chromadorea</taxon>
        <taxon>Rhabditida</taxon>
        <taxon>Tylenchina</taxon>
        <taxon>Tylenchomorpha</taxon>
        <taxon>Aphelenchoidea</taxon>
        <taxon>Aphelenchoididae</taxon>
        <taxon>Bursaphelenchus</taxon>
    </lineage>
</organism>
<feature type="region of interest" description="Disordered" evidence="17">
    <location>
        <begin position="531"/>
        <end position="559"/>
    </location>
</feature>
<dbReference type="Gene3D" id="3.30.1180.20">
    <property type="entry name" value="Dihydroxyacetone kinase, domain 2"/>
    <property type="match status" value="1"/>
</dbReference>
<dbReference type="InterPro" id="IPR004006">
    <property type="entry name" value="DhaK_dom"/>
</dbReference>
<evidence type="ECO:0000256" key="4">
    <source>
        <dbReference type="ARBA" id="ARBA00012578"/>
    </source>
</evidence>
<dbReference type="Proteomes" id="UP000783686">
    <property type="component" value="Unassembled WGS sequence"/>
</dbReference>
<dbReference type="GO" id="GO:0005524">
    <property type="term" value="F:ATP binding"/>
    <property type="evidence" value="ECO:0007669"/>
    <property type="project" value="UniProtKB-KW"/>
</dbReference>
<dbReference type="PROSITE" id="PS51480">
    <property type="entry name" value="DHAL"/>
    <property type="match status" value="1"/>
</dbReference>
<dbReference type="EC" id="2.7.1.29" evidence="2"/>